<sequence length="113" mass="13347">MYITIAFLLDYEDVSHPLHLEAIACFHLTLRVNKYRAYKVERAKTRLLALIDYLFNPEITNKLTFLGIEKRPDKIAKEQGLECPEYPLVKLMVVWSRKEDETPSKYETIEKVE</sequence>
<proteinExistence type="predicted"/>
<reference evidence="1" key="1">
    <citation type="submission" date="2022-05" db="EMBL/GenBank/DDBJ databases">
        <title>Metagenome Sequencing of an Archaeal-Dominated Microbial Community from a Hot Spring at the Los Azufres Geothermal Field, Mexico.</title>
        <authorList>
            <person name="Marin-Paredes R."/>
            <person name="Martinez-Romero E."/>
            <person name="Servin-Garciduenas L.E."/>
        </authorList>
    </citation>
    <scope>NUCLEOTIDE SEQUENCE</scope>
    <source>
        <strain evidence="1">AZ1-454</strain>
    </source>
</reference>
<gene>
    <name evidence="1" type="ORF">TQ35_009125</name>
</gene>
<accession>A0AAE3FLM0</accession>
<name>A0AAE3FLM0_9CREN</name>
<comment type="caution">
    <text evidence="1">The sequence shown here is derived from an EMBL/GenBank/DDBJ whole genome shotgun (WGS) entry which is preliminary data.</text>
</comment>
<dbReference type="EMBL" id="JZWS02000028">
    <property type="protein sequence ID" value="MCL7344716.1"/>
    <property type="molecule type" value="Genomic_DNA"/>
</dbReference>
<protein>
    <submittedName>
        <fullName evidence="1">Uncharacterized protein</fullName>
    </submittedName>
</protein>
<organism evidence="1">
    <name type="scientific">Candidatus Aramenus sulfurataquae</name>
    <dbReference type="NCBI Taxonomy" id="1326980"/>
    <lineage>
        <taxon>Archaea</taxon>
        <taxon>Thermoproteota</taxon>
        <taxon>Thermoprotei</taxon>
        <taxon>Sulfolobales</taxon>
        <taxon>Sulfolobaceae</taxon>
        <taxon>Candidatus Aramenus</taxon>
    </lineage>
</organism>
<dbReference type="AlphaFoldDB" id="A0AAE3FLM0"/>
<evidence type="ECO:0000313" key="1">
    <source>
        <dbReference type="EMBL" id="MCL7344716.1"/>
    </source>
</evidence>